<evidence type="ECO:0000313" key="3">
    <source>
        <dbReference type="Proteomes" id="UP001432027"/>
    </source>
</evidence>
<protein>
    <submittedName>
        <fullName evidence="2">Uncharacterized protein</fullName>
    </submittedName>
</protein>
<evidence type="ECO:0000256" key="1">
    <source>
        <dbReference type="SAM" id="MobiDB-lite"/>
    </source>
</evidence>
<dbReference type="EMBL" id="BTSX01000003">
    <property type="protein sequence ID" value="GMS91563.1"/>
    <property type="molecule type" value="Genomic_DNA"/>
</dbReference>
<organism evidence="2 3">
    <name type="scientific">Pristionchus entomophagus</name>
    <dbReference type="NCBI Taxonomy" id="358040"/>
    <lineage>
        <taxon>Eukaryota</taxon>
        <taxon>Metazoa</taxon>
        <taxon>Ecdysozoa</taxon>
        <taxon>Nematoda</taxon>
        <taxon>Chromadorea</taxon>
        <taxon>Rhabditida</taxon>
        <taxon>Rhabditina</taxon>
        <taxon>Diplogasteromorpha</taxon>
        <taxon>Diplogasteroidea</taxon>
        <taxon>Neodiplogasteridae</taxon>
        <taxon>Pristionchus</taxon>
    </lineage>
</organism>
<reference evidence="2" key="1">
    <citation type="submission" date="2023-10" db="EMBL/GenBank/DDBJ databases">
        <title>Genome assembly of Pristionchus species.</title>
        <authorList>
            <person name="Yoshida K."/>
            <person name="Sommer R.J."/>
        </authorList>
    </citation>
    <scope>NUCLEOTIDE SEQUENCE</scope>
    <source>
        <strain evidence="2">RS0144</strain>
    </source>
</reference>
<keyword evidence="3" id="KW-1185">Reference proteome</keyword>
<feature type="non-terminal residue" evidence="2">
    <location>
        <position position="146"/>
    </location>
</feature>
<sequence length="146" mass="16402">MDRLVPFERLQDDYYVGDTIRDGGGHADSDDGDSSDDEVQTALKQIAGYGPEHNCMGEKTRGKTEFEQEMDDELDDRMSDYVRTTMRGEAVKSGEEQKKIDEDAMEEDVDMPPLEDQSEGEEGAKMVTSPVKSSLRSHKRTASEKE</sequence>
<dbReference type="AlphaFoldDB" id="A0AAV5T8K5"/>
<feature type="compositionally biased region" description="Acidic residues" evidence="1">
    <location>
        <begin position="30"/>
        <end position="39"/>
    </location>
</feature>
<name>A0AAV5T8K5_9BILA</name>
<feature type="compositionally biased region" description="Basic and acidic residues" evidence="1">
    <location>
        <begin position="89"/>
        <end position="102"/>
    </location>
</feature>
<gene>
    <name evidence="2" type="ORF">PENTCL1PPCAC_13738</name>
</gene>
<comment type="caution">
    <text evidence="2">The sequence shown here is derived from an EMBL/GenBank/DDBJ whole genome shotgun (WGS) entry which is preliminary data.</text>
</comment>
<proteinExistence type="predicted"/>
<feature type="region of interest" description="Disordered" evidence="1">
    <location>
        <begin position="86"/>
        <end position="146"/>
    </location>
</feature>
<feature type="compositionally biased region" description="Basic and acidic residues" evidence="1">
    <location>
        <begin position="19"/>
        <end position="29"/>
    </location>
</feature>
<accession>A0AAV5T8K5</accession>
<dbReference type="Proteomes" id="UP001432027">
    <property type="component" value="Unassembled WGS sequence"/>
</dbReference>
<feature type="region of interest" description="Disordered" evidence="1">
    <location>
        <begin position="16"/>
        <end position="39"/>
    </location>
</feature>
<evidence type="ECO:0000313" key="2">
    <source>
        <dbReference type="EMBL" id="GMS91563.1"/>
    </source>
</evidence>